<proteinExistence type="predicted"/>
<evidence type="ECO:0000256" key="1">
    <source>
        <dbReference type="SAM" id="MobiDB-lite"/>
    </source>
</evidence>
<name>A0A9Q0KUI1_9MAGN</name>
<reference evidence="2" key="1">
    <citation type="journal article" date="2023" name="Plant J.">
        <title>The genome of the king protea, Protea cynaroides.</title>
        <authorList>
            <person name="Chang J."/>
            <person name="Duong T.A."/>
            <person name="Schoeman C."/>
            <person name="Ma X."/>
            <person name="Roodt D."/>
            <person name="Barker N."/>
            <person name="Li Z."/>
            <person name="Van de Peer Y."/>
            <person name="Mizrachi E."/>
        </authorList>
    </citation>
    <scope>NUCLEOTIDE SEQUENCE</scope>
    <source>
        <tissue evidence="2">Young leaves</tissue>
    </source>
</reference>
<keyword evidence="3" id="KW-1185">Reference proteome</keyword>
<dbReference type="EMBL" id="JAMYWD010000003">
    <property type="protein sequence ID" value="KAJ4976521.1"/>
    <property type="molecule type" value="Genomic_DNA"/>
</dbReference>
<protein>
    <submittedName>
        <fullName evidence="2">Uncharacterized protein</fullName>
    </submittedName>
</protein>
<comment type="caution">
    <text evidence="2">The sequence shown here is derived from an EMBL/GenBank/DDBJ whole genome shotgun (WGS) entry which is preliminary data.</text>
</comment>
<sequence>MTYPENLDEVRRVMKRYRDQTDMQQNNRGGRRQSPAEVTHQEKRIKIVEKQNLWELSPAEIYCMITILKLLRNGEFFTTVLEWGKQFIPINGLGASISLPYSCDCMGFLL</sequence>
<dbReference type="AlphaFoldDB" id="A0A9Q0KUI1"/>
<evidence type="ECO:0000313" key="3">
    <source>
        <dbReference type="Proteomes" id="UP001141806"/>
    </source>
</evidence>
<organism evidence="2 3">
    <name type="scientific">Protea cynaroides</name>
    <dbReference type="NCBI Taxonomy" id="273540"/>
    <lineage>
        <taxon>Eukaryota</taxon>
        <taxon>Viridiplantae</taxon>
        <taxon>Streptophyta</taxon>
        <taxon>Embryophyta</taxon>
        <taxon>Tracheophyta</taxon>
        <taxon>Spermatophyta</taxon>
        <taxon>Magnoliopsida</taxon>
        <taxon>Proteales</taxon>
        <taxon>Proteaceae</taxon>
        <taxon>Protea</taxon>
    </lineage>
</organism>
<dbReference type="Proteomes" id="UP001141806">
    <property type="component" value="Unassembled WGS sequence"/>
</dbReference>
<feature type="region of interest" description="Disordered" evidence="1">
    <location>
        <begin position="17"/>
        <end position="40"/>
    </location>
</feature>
<evidence type="ECO:0000313" key="2">
    <source>
        <dbReference type="EMBL" id="KAJ4976521.1"/>
    </source>
</evidence>
<accession>A0A9Q0KUI1</accession>
<gene>
    <name evidence="2" type="ORF">NE237_001627</name>
</gene>